<accession>A0A2W5A2M3</accession>
<dbReference type="EMBL" id="QFNK01000053">
    <property type="protein sequence ID" value="PZO87552.1"/>
    <property type="molecule type" value="Genomic_DNA"/>
</dbReference>
<dbReference type="InterPro" id="IPR007922">
    <property type="entry name" value="DciA-like"/>
</dbReference>
<dbReference type="Pfam" id="PF05258">
    <property type="entry name" value="DciA"/>
    <property type="match status" value="1"/>
</dbReference>
<evidence type="ECO:0000313" key="1">
    <source>
        <dbReference type="EMBL" id="PZO87552.1"/>
    </source>
</evidence>
<dbReference type="PIRSF" id="PIRSF032064">
    <property type="entry name" value="UCP032064"/>
    <property type="match status" value="1"/>
</dbReference>
<dbReference type="Proteomes" id="UP000249557">
    <property type="component" value="Unassembled WGS sequence"/>
</dbReference>
<evidence type="ECO:0000313" key="2">
    <source>
        <dbReference type="Proteomes" id="UP000249557"/>
    </source>
</evidence>
<sequence length="155" mass="17475">MKPVSRSVPTLLAKAFQRKYIALGRIVTHWTEVVGPDFAERAQPAKIHYSKAKTPKEKSTATLDIAASSADCAVLVYQKDVILQRINHLFGDGWVTDIKFIHVEPKRPSKPPKRIKPLTSDEKNHLSQILETVDDPDIKERLARLGQSILQESKK</sequence>
<dbReference type="InterPro" id="IPR010593">
    <property type="entry name" value="DUF1159"/>
</dbReference>
<dbReference type="PANTHER" id="PTHR36456">
    <property type="entry name" value="UPF0232 PROTEIN SCO3875"/>
    <property type="match status" value="1"/>
</dbReference>
<dbReference type="AlphaFoldDB" id="A0A2W5A2M3"/>
<proteinExistence type="predicted"/>
<gene>
    <name evidence="1" type="ORF">DI626_03755</name>
</gene>
<name>A0A2W5A2M3_9BACT</name>
<organism evidence="1 2">
    <name type="scientific">Micavibrio aeruginosavorus</name>
    <dbReference type="NCBI Taxonomy" id="349221"/>
    <lineage>
        <taxon>Bacteria</taxon>
        <taxon>Pseudomonadati</taxon>
        <taxon>Bdellovibrionota</taxon>
        <taxon>Bdellovibrionia</taxon>
        <taxon>Bdellovibrionales</taxon>
        <taxon>Pseudobdellovibrionaceae</taxon>
        <taxon>Micavibrio</taxon>
    </lineage>
</organism>
<protein>
    <submittedName>
        <fullName evidence="1">DUF721 domain-containing protein</fullName>
    </submittedName>
</protein>
<reference evidence="1 2" key="1">
    <citation type="submission" date="2017-08" db="EMBL/GenBank/DDBJ databases">
        <title>Infants hospitalized years apart are colonized by the same room-sourced microbial strains.</title>
        <authorList>
            <person name="Brooks B."/>
            <person name="Olm M.R."/>
            <person name="Firek B.A."/>
            <person name="Baker R."/>
            <person name="Thomas B.C."/>
            <person name="Morowitz M.J."/>
            <person name="Banfield J.F."/>
        </authorList>
    </citation>
    <scope>NUCLEOTIDE SEQUENCE [LARGE SCALE GENOMIC DNA]</scope>
    <source>
        <strain evidence="1">S2_018_000_R2_104</strain>
    </source>
</reference>
<dbReference type="PANTHER" id="PTHR36456:SF1">
    <property type="entry name" value="UPF0232 PROTEIN SCO3875"/>
    <property type="match status" value="1"/>
</dbReference>
<comment type="caution">
    <text evidence="1">The sequence shown here is derived from an EMBL/GenBank/DDBJ whole genome shotgun (WGS) entry which is preliminary data.</text>
</comment>